<accession>A0A3B1BMD6</accession>
<proteinExistence type="predicted"/>
<name>A0A3B1BMD6_9ZZZZ</name>
<evidence type="ECO:0000313" key="1">
    <source>
        <dbReference type="EMBL" id="VAX12984.1"/>
    </source>
</evidence>
<protein>
    <submittedName>
        <fullName evidence="1">Uncharacterized protein</fullName>
    </submittedName>
</protein>
<reference evidence="1" key="1">
    <citation type="submission" date="2018-06" db="EMBL/GenBank/DDBJ databases">
        <authorList>
            <person name="Zhirakovskaya E."/>
        </authorList>
    </citation>
    <scope>NUCLEOTIDE SEQUENCE</scope>
</reference>
<sequence>MHNYQLPKELAFKREWIFDPPPELYAQFEFRDLARLSVIQLKAQQAVMKIQEDAIKEAIEVYSCYIK</sequence>
<gene>
    <name evidence="1" type="ORF">MNBD_GAMMA24-94</name>
</gene>
<organism evidence="1">
    <name type="scientific">hydrothermal vent metagenome</name>
    <dbReference type="NCBI Taxonomy" id="652676"/>
    <lineage>
        <taxon>unclassified sequences</taxon>
        <taxon>metagenomes</taxon>
        <taxon>ecological metagenomes</taxon>
    </lineage>
</organism>
<dbReference type="EMBL" id="UOFZ01000080">
    <property type="protein sequence ID" value="VAX12984.1"/>
    <property type="molecule type" value="Genomic_DNA"/>
</dbReference>
<dbReference type="AlphaFoldDB" id="A0A3B1BMD6"/>